<dbReference type="Gene3D" id="1.20.58.340">
    <property type="entry name" value="Magnesium transport protein CorA, transmembrane region"/>
    <property type="match status" value="1"/>
</dbReference>
<evidence type="ECO:0000313" key="2">
    <source>
        <dbReference type="EMBL" id="BFO20137.1"/>
    </source>
</evidence>
<organism evidence="2">
    <name type="scientific">Streptomyces haneummycinicus</name>
    <dbReference type="NCBI Taxonomy" id="3074435"/>
    <lineage>
        <taxon>Bacteria</taxon>
        <taxon>Bacillati</taxon>
        <taxon>Actinomycetota</taxon>
        <taxon>Actinomycetes</taxon>
        <taxon>Kitasatosporales</taxon>
        <taxon>Streptomycetaceae</taxon>
        <taxon>Streptomyces</taxon>
    </lineage>
</organism>
<dbReference type="InterPro" id="IPR045861">
    <property type="entry name" value="CorA_cytoplasmic_dom"/>
</dbReference>
<evidence type="ECO:0000256" key="1">
    <source>
        <dbReference type="SAM" id="MobiDB-lite"/>
    </source>
</evidence>
<gene>
    <name evidence="2" type="ORF">SHKM778_65250</name>
</gene>
<name>A0AAT9HRP8_9ACTN</name>
<reference evidence="2" key="1">
    <citation type="submission" date="2024-06" db="EMBL/GenBank/DDBJ databases">
        <authorList>
            <consortium name="consrtm"/>
            <person name="Uemura M."/>
            <person name="Terahara T."/>
        </authorList>
    </citation>
    <scope>NUCLEOTIDE SEQUENCE</scope>
    <source>
        <strain evidence="2">KM77-8</strain>
    </source>
</reference>
<feature type="region of interest" description="Disordered" evidence="1">
    <location>
        <begin position="33"/>
        <end position="64"/>
    </location>
</feature>
<reference evidence="2" key="2">
    <citation type="submission" date="2024-07" db="EMBL/GenBank/DDBJ databases">
        <title>Streptomyces haneummycinica sp. nov., a new antibiotic-producing actinobacterium isolated from marine sediment.</title>
        <authorList>
            <person name="Uemura M."/>
            <person name="Hamada M."/>
            <person name="Hirano S."/>
            <person name="Kobayashi K."/>
            <person name="Ohshiro T."/>
            <person name="Kobayashi T."/>
            <person name="Terahara T."/>
        </authorList>
    </citation>
    <scope>NUCLEOTIDE SEQUENCE</scope>
    <source>
        <strain evidence="2">KM77-8</strain>
    </source>
</reference>
<proteinExistence type="predicted"/>
<protein>
    <submittedName>
        <fullName evidence="2">Uncharacterized protein</fullName>
    </submittedName>
</protein>
<sequence>MLYAVADAVVDHYLDVATELGTDLEELEAEVFTPDGAAPGTPPPGSTTSSGRSWSSGGRPGRWRRRWPDWRAWARTGPGCRSWRTGRGPSSVTCTTI</sequence>
<accession>A0AAT9HRP8</accession>
<dbReference type="EMBL" id="AP035768">
    <property type="protein sequence ID" value="BFO20137.1"/>
    <property type="molecule type" value="Genomic_DNA"/>
</dbReference>
<feature type="compositionally biased region" description="Low complexity" evidence="1">
    <location>
        <begin position="46"/>
        <end position="57"/>
    </location>
</feature>
<dbReference type="SUPFAM" id="SSF143865">
    <property type="entry name" value="CorA soluble domain-like"/>
    <property type="match status" value="1"/>
</dbReference>
<dbReference type="AlphaFoldDB" id="A0AAT9HRP8"/>